<comment type="caution">
    <text evidence="1">The sequence shown here is derived from an EMBL/GenBank/DDBJ whole genome shotgun (WGS) entry which is preliminary data.</text>
</comment>
<evidence type="ECO:0000313" key="1">
    <source>
        <dbReference type="EMBL" id="GBP52314.1"/>
    </source>
</evidence>
<proteinExistence type="predicted"/>
<gene>
    <name evidence="1" type="ORF">EVAR_38460_1</name>
</gene>
<dbReference type="Proteomes" id="UP000299102">
    <property type="component" value="Unassembled WGS sequence"/>
</dbReference>
<organism evidence="1 2">
    <name type="scientific">Eumeta variegata</name>
    <name type="common">Bagworm moth</name>
    <name type="synonym">Eumeta japonica</name>
    <dbReference type="NCBI Taxonomy" id="151549"/>
    <lineage>
        <taxon>Eukaryota</taxon>
        <taxon>Metazoa</taxon>
        <taxon>Ecdysozoa</taxon>
        <taxon>Arthropoda</taxon>
        <taxon>Hexapoda</taxon>
        <taxon>Insecta</taxon>
        <taxon>Pterygota</taxon>
        <taxon>Neoptera</taxon>
        <taxon>Endopterygota</taxon>
        <taxon>Lepidoptera</taxon>
        <taxon>Glossata</taxon>
        <taxon>Ditrysia</taxon>
        <taxon>Tineoidea</taxon>
        <taxon>Psychidae</taxon>
        <taxon>Oiketicinae</taxon>
        <taxon>Eumeta</taxon>
    </lineage>
</organism>
<evidence type="ECO:0000313" key="2">
    <source>
        <dbReference type="Proteomes" id="UP000299102"/>
    </source>
</evidence>
<protein>
    <submittedName>
        <fullName evidence="1">Uncharacterized protein</fullName>
    </submittedName>
</protein>
<dbReference type="EMBL" id="BGZK01000600">
    <property type="protein sequence ID" value="GBP52314.1"/>
    <property type="molecule type" value="Genomic_DNA"/>
</dbReference>
<keyword evidence="2" id="KW-1185">Reference proteome</keyword>
<accession>A0A4C1WQD5</accession>
<sequence>MSLKDSELITYLQYSAITANSTANAVCTPLNMLYTKCLRDGVFPNECKVANITPVHKGAQKMFQLFAMVLYDLSYSKYDYAPSIGMPLYRIPYQAQKREARPHQLFAINYCRIIAGTRPPMCRLV</sequence>
<dbReference type="AlphaFoldDB" id="A0A4C1WQD5"/>
<name>A0A4C1WQD5_EUMVA</name>
<dbReference type="OrthoDB" id="426210at2759"/>
<reference evidence="1 2" key="1">
    <citation type="journal article" date="2019" name="Commun. Biol.">
        <title>The bagworm genome reveals a unique fibroin gene that provides high tensile strength.</title>
        <authorList>
            <person name="Kono N."/>
            <person name="Nakamura H."/>
            <person name="Ohtoshi R."/>
            <person name="Tomita M."/>
            <person name="Numata K."/>
            <person name="Arakawa K."/>
        </authorList>
    </citation>
    <scope>NUCLEOTIDE SEQUENCE [LARGE SCALE GENOMIC DNA]</scope>
</reference>